<gene>
    <name evidence="3 4" type="primary">LOC117662010</name>
</gene>
<dbReference type="KEGG" id="pgut:117662010"/>
<evidence type="ECO:0000256" key="1">
    <source>
        <dbReference type="SAM" id="MobiDB-lite"/>
    </source>
</evidence>
<reference evidence="3 4" key="1">
    <citation type="submission" date="2025-04" db="UniProtKB">
        <authorList>
            <consortium name="RefSeq"/>
        </authorList>
    </citation>
    <scope>IDENTIFICATION</scope>
    <source>
        <tissue evidence="3 4">Blood</tissue>
    </source>
</reference>
<feature type="region of interest" description="Disordered" evidence="1">
    <location>
        <begin position="108"/>
        <end position="169"/>
    </location>
</feature>
<evidence type="ECO:0000313" key="4">
    <source>
        <dbReference type="RefSeq" id="XP_034267162.1"/>
    </source>
</evidence>
<feature type="compositionally biased region" description="Acidic residues" evidence="1">
    <location>
        <begin position="34"/>
        <end position="46"/>
    </location>
</feature>
<name>A0A6P9BFW8_PANGU</name>
<feature type="region of interest" description="Disordered" evidence="1">
    <location>
        <begin position="200"/>
        <end position="255"/>
    </location>
</feature>
<feature type="compositionally biased region" description="Acidic residues" evidence="1">
    <location>
        <begin position="228"/>
        <end position="248"/>
    </location>
</feature>
<dbReference type="Proteomes" id="UP001652622">
    <property type="component" value="Unplaced"/>
</dbReference>
<proteinExistence type="predicted"/>
<evidence type="ECO:0000313" key="2">
    <source>
        <dbReference type="Proteomes" id="UP001652622"/>
    </source>
</evidence>
<dbReference type="RefSeq" id="XP_034267161.1">
    <property type="nucleotide sequence ID" value="XM_034411270.1"/>
</dbReference>
<dbReference type="OMA" id="NENIAKW"/>
<sequence>MAVRRLFRNIWKRCSHLFCCLKSNIEDLPVPPDSTEEAQEPDDQQGEWETHHVSDGDVSSLPGVVMGGPATARSPRKEDVRPALISRRNERMPKWTPRLTTIWETCTESDPSDVEEGGAGGDSACLSGEERQEHWRPRLSTSLETCTELEPQDQPVQGEISPDLEKTSSEYHLQDSLTVLAGSRTSSLWDLDLDSLADLLEEESEDSRDQDAEASSSPWRNDCRSQDSPEEGEDTLEDLSSLEEDILDSLDRLLQ</sequence>
<keyword evidence="2" id="KW-1185">Reference proteome</keyword>
<feature type="region of interest" description="Disordered" evidence="1">
    <location>
        <begin position="29"/>
        <end position="81"/>
    </location>
</feature>
<accession>A0A6P9BFW8</accession>
<dbReference type="GeneID" id="117662010"/>
<dbReference type="AlphaFoldDB" id="A0A6P9BFW8"/>
<evidence type="ECO:0000313" key="3">
    <source>
        <dbReference type="RefSeq" id="XP_034267161.1"/>
    </source>
</evidence>
<protein>
    <submittedName>
        <fullName evidence="3 4">Uncharacterized protein LOC117662010 isoform X1</fullName>
    </submittedName>
</protein>
<organism evidence="2 3">
    <name type="scientific">Pantherophis guttatus</name>
    <name type="common">Corn snake</name>
    <name type="synonym">Elaphe guttata</name>
    <dbReference type="NCBI Taxonomy" id="94885"/>
    <lineage>
        <taxon>Eukaryota</taxon>
        <taxon>Metazoa</taxon>
        <taxon>Chordata</taxon>
        <taxon>Craniata</taxon>
        <taxon>Vertebrata</taxon>
        <taxon>Euteleostomi</taxon>
        <taxon>Lepidosauria</taxon>
        <taxon>Squamata</taxon>
        <taxon>Bifurcata</taxon>
        <taxon>Unidentata</taxon>
        <taxon>Episquamata</taxon>
        <taxon>Toxicofera</taxon>
        <taxon>Serpentes</taxon>
        <taxon>Colubroidea</taxon>
        <taxon>Colubridae</taxon>
        <taxon>Colubrinae</taxon>
        <taxon>Pantherophis</taxon>
    </lineage>
</organism>
<dbReference type="RefSeq" id="XP_034267162.1">
    <property type="nucleotide sequence ID" value="XM_034411271.1"/>
</dbReference>